<proteinExistence type="predicted"/>
<dbReference type="Gene3D" id="3.40.1440.10">
    <property type="entry name" value="GIY-YIG endonuclease"/>
    <property type="match status" value="1"/>
</dbReference>
<dbReference type="CDD" id="cd10442">
    <property type="entry name" value="GIY-YIG_PLEs"/>
    <property type="match status" value="1"/>
</dbReference>
<dbReference type="Proteomes" id="UP000694892">
    <property type="component" value="Chromosome 1S"/>
</dbReference>
<protein>
    <recommendedName>
        <fullName evidence="1">GIY-YIG domain-containing protein</fullName>
    </recommendedName>
</protein>
<dbReference type="Pfam" id="PF01541">
    <property type="entry name" value="GIY-YIG"/>
    <property type="match status" value="1"/>
</dbReference>
<gene>
    <name evidence="2" type="ORF">XELAEV_18010601mg</name>
</gene>
<accession>A0A974DUF4</accession>
<dbReference type="PANTHER" id="PTHR21301:SF12">
    <property type="match status" value="1"/>
</dbReference>
<dbReference type="InterPro" id="IPR000305">
    <property type="entry name" value="GIY-YIG_endonuc"/>
</dbReference>
<dbReference type="InterPro" id="IPR035901">
    <property type="entry name" value="GIY-YIG_endonuc_sf"/>
</dbReference>
<reference evidence="3" key="1">
    <citation type="journal article" date="2016" name="Nature">
        <title>Genome evolution in the allotetraploid frog Xenopus laevis.</title>
        <authorList>
            <person name="Session A.M."/>
            <person name="Uno Y."/>
            <person name="Kwon T."/>
            <person name="Chapman J.A."/>
            <person name="Toyoda A."/>
            <person name="Takahashi S."/>
            <person name="Fukui A."/>
            <person name="Hikosaka A."/>
            <person name="Suzuki A."/>
            <person name="Kondo M."/>
            <person name="van Heeringen S.J."/>
            <person name="Quigley I."/>
            <person name="Heinz S."/>
            <person name="Ogino H."/>
            <person name="Ochi H."/>
            <person name="Hellsten U."/>
            <person name="Lyons J.B."/>
            <person name="Simakov O."/>
            <person name="Putnam N."/>
            <person name="Stites J."/>
            <person name="Kuroki Y."/>
            <person name="Tanaka T."/>
            <person name="Michiue T."/>
            <person name="Watanabe M."/>
            <person name="Bogdanovic O."/>
            <person name="Lister R."/>
            <person name="Georgiou G."/>
            <person name="Paranjpe S.S."/>
            <person name="van Kruijsbergen I."/>
            <person name="Shu S."/>
            <person name="Carlson J."/>
            <person name="Kinoshita T."/>
            <person name="Ohta Y."/>
            <person name="Mawaribuchi S."/>
            <person name="Jenkins J."/>
            <person name="Grimwood J."/>
            <person name="Schmutz J."/>
            <person name="Mitros T."/>
            <person name="Mozaffari S.V."/>
            <person name="Suzuki Y."/>
            <person name="Haramoto Y."/>
            <person name="Yamamoto T.S."/>
            <person name="Takagi C."/>
            <person name="Heald R."/>
            <person name="Miller K."/>
            <person name="Haudenschild C."/>
            <person name="Kitzman J."/>
            <person name="Nakayama T."/>
            <person name="Izutsu Y."/>
            <person name="Robert J."/>
            <person name="Fortriede J."/>
            <person name="Burns K."/>
            <person name="Lotay V."/>
            <person name="Karimi K."/>
            <person name="Yasuoka Y."/>
            <person name="Dichmann D.S."/>
            <person name="Flajnik M.F."/>
            <person name="Houston D.W."/>
            <person name="Shendure J."/>
            <person name="DuPasquier L."/>
            <person name="Vize P.D."/>
            <person name="Zorn A.M."/>
            <person name="Ito M."/>
            <person name="Marcotte E.M."/>
            <person name="Wallingford J.B."/>
            <person name="Ito Y."/>
            <person name="Asashima M."/>
            <person name="Ueno N."/>
            <person name="Matsuda Y."/>
            <person name="Veenstra G.J."/>
            <person name="Fujiyama A."/>
            <person name="Harland R.M."/>
            <person name="Taira M."/>
            <person name="Rokhsar D.S."/>
        </authorList>
    </citation>
    <scope>NUCLEOTIDE SEQUENCE [LARGE SCALE GENOMIC DNA]</scope>
    <source>
        <strain evidence="3">J</strain>
    </source>
</reference>
<name>A0A974DUF4_XENLA</name>
<sequence>MCTCKSTHVVYLLKCPCGLLYVGQTSREVKLRIQEHENNIRNFKENTQTDTSVSKHFFECKHNPMQLRWCVLKEAAPDRRGDNRLKRLLQKDGRWIKKRCTL</sequence>
<dbReference type="PROSITE" id="PS50164">
    <property type="entry name" value="GIY_YIG"/>
    <property type="match status" value="1"/>
</dbReference>
<dbReference type="AlphaFoldDB" id="A0A974DUF4"/>
<organism evidence="2 3">
    <name type="scientific">Xenopus laevis</name>
    <name type="common">African clawed frog</name>
    <dbReference type="NCBI Taxonomy" id="8355"/>
    <lineage>
        <taxon>Eukaryota</taxon>
        <taxon>Metazoa</taxon>
        <taxon>Chordata</taxon>
        <taxon>Craniata</taxon>
        <taxon>Vertebrata</taxon>
        <taxon>Euteleostomi</taxon>
        <taxon>Amphibia</taxon>
        <taxon>Batrachia</taxon>
        <taxon>Anura</taxon>
        <taxon>Pipoidea</taxon>
        <taxon>Pipidae</taxon>
        <taxon>Xenopodinae</taxon>
        <taxon>Xenopus</taxon>
        <taxon>Xenopus</taxon>
    </lineage>
</organism>
<evidence type="ECO:0000259" key="1">
    <source>
        <dbReference type="PROSITE" id="PS50164"/>
    </source>
</evidence>
<dbReference type="EMBL" id="CM004467">
    <property type="protein sequence ID" value="OCT98369.1"/>
    <property type="molecule type" value="Genomic_DNA"/>
</dbReference>
<dbReference type="PANTHER" id="PTHR21301">
    <property type="entry name" value="REVERSE TRANSCRIPTASE"/>
    <property type="match status" value="1"/>
</dbReference>
<evidence type="ECO:0000313" key="2">
    <source>
        <dbReference type="EMBL" id="OCT98369.1"/>
    </source>
</evidence>
<feature type="domain" description="GIY-YIG" evidence="1">
    <location>
        <begin position="6"/>
        <end position="84"/>
    </location>
</feature>
<evidence type="ECO:0000313" key="3">
    <source>
        <dbReference type="Proteomes" id="UP000694892"/>
    </source>
</evidence>